<dbReference type="EMBL" id="FLUV01000388">
    <property type="protein sequence ID" value="SBW19129.1"/>
    <property type="molecule type" value="Genomic_DNA"/>
</dbReference>
<evidence type="ECO:0000256" key="1">
    <source>
        <dbReference type="SAM" id="MobiDB-lite"/>
    </source>
</evidence>
<dbReference type="Proteomes" id="UP000199013">
    <property type="component" value="Unassembled WGS sequence"/>
</dbReference>
<feature type="compositionally biased region" description="Basic and acidic residues" evidence="1">
    <location>
        <begin position="8"/>
        <end position="18"/>
    </location>
</feature>
<evidence type="ECO:0000313" key="3">
    <source>
        <dbReference type="Proteomes" id="UP000199013"/>
    </source>
</evidence>
<feature type="region of interest" description="Disordered" evidence="1">
    <location>
        <begin position="1"/>
        <end position="46"/>
    </location>
</feature>
<organism evidence="2 3">
    <name type="scientific">Candidatus Protofrankia californiensis</name>
    <dbReference type="NCBI Taxonomy" id="1839754"/>
    <lineage>
        <taxon>Bacteria</taxon>
        <taxon>Bacillati</taxon>
        <taxon>Actinomycetota</taxon>
        <taxon>Actinomycetes</taxon>
        <taxon>Frankiales</taxon>
        <taxon>Frankiaceae</taxon>
        <taxon>Protofrankia</taxon>
    </lineage>
</organism>
<feature type="region of interest" description="Disordered" evidence="1">
    <location>
        <begin position="139"/>
        <end position="212"/>
    </location>
</feature>
<gene>
    <name evidence="2" type="ORF">FDG2_0965</name>
</gene>
<sequence length="212" mass="24205">MPGNTERLSGEPRRRPIDGQRSTVNGQRFDLRSARPERPARPGWQSARCASKPFTFCQVAWQIRQCVVSGSLHWALQPPHVAVTGTSRPLIGWPALRIGNGNIDWARRGVRLDEVWRRIGTRSSCPRTRQPSRNLFLQARQRDSTRPAEHLRKGRQLHKGQEAHVRRSMEGTPGHTRERSGTFRPASPRTSQVRVHGELHRKSDSRDPDQES</sequence>
<feature type="compositionally biased region" description="Basic and acidic residues" evidence="1">
    <location>
        <begin position="29"/>
        <end position="40"/>
    </location>
</feature>
<protein>
    <submittedName>
        <fullName evidence="2">Uncharacterized protein</fullName>
    </submittedName>
</protein>
<name>A0A1C3NUN2_9ACTN</name>
<accession>A0A1C3NUN2</accession>
<dbReference type="AlphaFoldDB" id="A0A1C3NUN2"/>
<evidence type="ECO:0000313" key="2">
    <source>
        <dbReference type="EMBL" id="SBW19129.1"/>
    </source>
</evidence>
<feature type="compositionally biased region" description="Basic and acidic residues" evidence="1">
    <location>
        <begin position="159"/>
        <end position="181"/>
    </location>
</feature>
<keyword evidence="3" id="KW-1185">Reference proteome</keyword>
<proteinExistence type="predicted"/>
<reference evidence="3" key="1">
    <citation type="submission" date="2016-02" db="EMBL/GenBank/DDBJ databases">
        <authorList>
            <person name="Wibberg D."/>
        </authorList>
    </citation>
    <scope>NUCLEOTIDE SEQUENCE [LARGE SCALE GENOMIC DNA]</scope>
</reference>
<feature type="compositionally biased region" description="Basic and acidic residues" evidence="1">
    <location>
        <begin position="140"/>
        <end position="151"/>
    </location>
</feature>
<feature type="compositionally biased region" description="Basic and acidic residues" evidence="1">
    <location>
        <begin position="195"/>
        <end position="212"/>
    </location>
</feature>